<dbReference type="SMART" id="SM00304">
    <property type="entry name" value="HAMP"/>
    <property type="match status" value="1"/>
</dbReference>
<keyword evidence="7" id="KW-1185">Reference proteome</keyword>
<feature type="coiled-coil region" evidence="1">
    <location>
        <begin position="209"/>
        <end position="240"/>
    </location>
</feature>
<dbReference type="CDD" id="cd06225">
    <property type="entry name" value="HAMP"/>
    <property type="match status" value="1"/>
</dbReference>
<keyword evidence="3" id="KW-1133">Transmembrane helix</keyword>
<dbReference type="InterPro" id="IPR052163">
    <property type="entry name" value="DGC-Regulatory_Protein"/>
</dbReference>
<dbReference type="SMART" id="SM00267">
    <property type="entry name" value="GGDEF"/>
    <property type="match status" value="1"/>
</dbReference>
<dbReference type="SUPFAM" id="SSF55073">
    <property type="entry name" value="Nucleotide cyclase"/>
    <property type="match status" value="1"/>
</dbReference>
<organism evidence="6 7">
    <name type="scientific">Ideonella oryzae</name>
    <dbReference type="NCBI Taxonomy" id="2937441"/>
    <lineage>
        <taxon>Bacteria</taxon>
        <taxon>Pseudomonadati</taxon>
        <taxon>Pseudomonadota</taxon>
        <taxon>Betaproteobacteria</taxon>
        <taxon>Burkholderiales</taxon>
        <taxon>Sphaerotilaceae</taxon>
        <taxon>Ideonella</taxon>
    </lineage>
</organism>
<feature type="transmembrane region" description="Helical" evidence="3">
    <location>
        <begin position="141"/>
        <end position="166"/>
    </location>
</feature>
<evidence type="ECO:0000256" key="1">
    <source>
        <dbReference type="SAM" id="Coils"/>
    </source>
</evidence>
<feature type="region of interest" description="Disordered" evidence="2">
    <location>
        <begin position="380"/>
        <end position="409"/>
    </location>
</feature>
<gene>
    <name evidence="6" type="ORF">M0L44_15700</name>
</gene>
<dbReference type="EC" id="2.7.7.65" evidence="6"/>
<dbReference type="Pfam" id="PF00672">
    <property type="entry name" value="HAMP"/>
    <property type="match status" value="1"/>
</dbReference>
<evidence type="ECO:0000259" key="5">
    <source>
        <dbReference type="PROSITE" id="PS50887"/>
    </source>
</evidence>
<keyword evidence="3" id="KW-0812">Transmembrane</keyword>
<evidence type="ECO:0000256" key="3">
    <source>
        <dbReference type="SAM" id="Phobius"/>
    </source>
</evidence>
<feature type="domain" description="GGDEF" evidence="5">
    <location>
        <begin position="278"/>
        <end position="409"/>
    </location>
</feature>
<dbReference type="Proteomes" id="UP001204851">
    <property type="component" value="Unassembled WGS sequence"/>
</dbReference>
<dbReference type="PANTHER" id="PTHR46663:SF2">
    <property type="entry name" value="GGDEF DOMAIN-CONTAINING PROTEIN"/>
    <property type="match status" value="1"/>
</dbReference>
<dbReference type="Gene3D" id="3.30.70.270">
    <property type="match status" value="1"/>
</dbReference>
<keyword evidence="1" id="KW-0175">Coiled coil</keyword>
<dbReference type="PROSITE" id="PS50887">
    <property type="entry name" value="GGDEF"/>
    <property type="match status" value="1"/>
</dbReference>
<evidence type="ECO:0000313" key="7">
    <source>
        <dbReference type="Proteomes" id="UP001204851"/>
    </source>
</evidence>
<dbReference type="InterPro" id="IPR003660">
    <property type="entry name" value="HAMP_dom"/>
</dbReference>
<dbReference type="GO" id="GO:0052621">
    <property type="term" value="F:diguanylate cyclase activity"/>
    <property type="evidence" value="ECO:0007669"/>
    <property type="project" value="UniProtKB-EC"/>
</dbReference>
<dbReference type="EMBL" id="JAMXMC010000009">
    <property type="protein sequence ID" value="MCO5978143.1"/>
    <property type="molecule type" value="Genomic_DNA"/>
</dbReference>
<feature type="transmembrane region" description="Helical" evidence="3">
    <location>
        <begin position="20"/>
        <end position="40"/>
    </location>
</feature>
<sequence>MTTTAPEPLRRVLHRAQLRVAAIATGVVGGLLMLASALLLRTSAQHHLDLVARSLAYTVDAAVVFRDAQAAREILAEVGRAEHLARAELVLRDGRALARYQAPPPAGLADRVASLLPAFEVALPVVADGQPQGTLRVRAQAWLLVQAAGWGLLGLLAGAAAILWAVRRAAHGLAEQVEAPLLALAAQTRAIREAQDFSRRVPSATVTEIDALARDFNALLAQVQAQRQELTQRHVALQSAHDQLAHQSRLDPLTGIANRAWFEHCLAVAMSRPRPLDERMAVLFIDVNDFKRINDVHGHEAGDRVLAAVAGRLRGCVRESDLVARLGGDEFVVLIDPLRQREDLATLVHKLISALAQPADLDLPERRLPSVSIGTAVFPDDGNSPEALLREADRQMYRRKPGADARERR</sequence>
<dbReference type="InterPro" id="IPR033417">
    <property type="entry name" value="CHASE8"/>
</dbReference>
<keyword evidence="3" id="KW-0472">Membrane</keyword>
<proteinExistence type="predicted"/>
<keyword evidence="6" id="KW-0808">Transferase</keyword>
<dbReference type="Pfam" id="PF17152">
    <property type="entry name" value="CHASE8"/>
    <property type="match status" value="1"/>
</dbReference>
<comment type="caution">
    <text evidence="6">The sequence shown here is derived from an EMBL/GenBank/DDBJ whole genome shotgun (WGS) entry which is preliminary data.</text>
</comment>
<dbReference type="Gene3D" id="6.10.340.10">
    <property type="match status" value="1"/>
</dbReference>
<dbReference type="InterPro" id="IPR029787">
    <property type="entry name" value="Nucleotide_cyclase"/>
</dbReference>
<keyword evidence="6" id="KW-0548">Nucleotidyltransferase</keyword>
<feature type="domain" description="HAMP" evidence="4">
    <location>
        <begin position="175"/>
        <end position="228"/>
    </location>
</feature>
<dbReference type="PROSITE" id="PS50885">
    <property type="entry name" value="HAMP"/>
    <property type="match status" value="1"/>
</dbReference>
<protein>
    <submittedName>
        <fullName evidence="6">Diguanylate cyclase</fullName>
        <ecNumber evidence="6">2.7.7.65</ecNumber>
    </submittedName>
</protein>
<evidence type="ECO:0000313" key="6">
    <source>
        <dbReference type="EMBL" id="MCO5978143.1"/>
    </source>
</evidence>
<dbReference type="InterPro" id="IPR043128">
    <property type="entry name" value="Rev_trsase/Diguanyl_cyclase"/>
</dbReference>
<evidence type="ECO:0000256" key="2">
    <source>
        <dbReference type="SAM" id="MobiDB-lite"/>
    </source>
</evidence>
<dbReference type="RefSeq" id="WP_252770756.1">
    <property type="nucleotide sequence ID" value="NZ_JAMXMC010000009.1"/>
</dbReference>
<feature type="compositionally biased region" description="Basic and acidic residues" evidence="2">
    <location>
        <begin position="388"/>
        <end position="409"/>
    </location>
</feature>
<evidence type="ECO:0000259" key="4">
    <source>
        <dbReference type="PROSITE" id="PS50885"/>
    </source>
</evidence>
<dbReference type="InterPro" id="IPR000160">
    <property type="entry name" value="GGDEF_dom"/>
</dbReference>
<dbReference type="NCBIfam" id="TIGR00254">
    <property type="entry name" value="GGDEF"/>
    <property type="match status" value="1"/>
</dbReference>
<dbReference type="PANTHER" id="PTHR46663">
    <property type="entry name" value="DIGUANYLATE CYCLASE DGCT-RELATED"/>
    <property type="match status" value="1"/>
</dbReference>
<accession>A0ABT1BPQ2</accession>
<reference evidence="6 7" key="1">
    <citation type="submission" date="2022-06" db="EMBL/GenBank/DDBJ databases">
        <title>Ideonella sp. NS12-5 Genome sequencing and assembly.</title>
        <authorList>
            <person name="Jung Y."/>
        </authorList>
    </citation>
    <scope>NUCLEOTIDE SEQUENCE [LARGE SCALE GENOMIC DNA]</scope>
    <source>
        <strain evidence="6 7">NS12-5</strain>
    </source>
</reference>
<dbReference type="CDD" id="cd01949">
    <property type="entry name" value="GGDEF"/>
    <property type="match status" value="1"/>
</dbReference>
<name>A0ABT1BPQ2_9BURK</name>
<dbReference type="Pfam" id="PF00990">
    <property type="entry name" value="GGDEF"/>
    <property type="match status" value="1"/>
</dbReference>